<reference evidence="7" key="1">
    <citation type="submission" date="2020-06" db="EMBL/GenBank/DDBJ databases">
        <title>Draft genome of Bugula neritina, a colonial animal packing powerful symbionts and potential medicines.</title>
        <authorList>
            <person name="Rayko M."/>
        </authorList>
    </citation>
    <scope>NUCLEOTIDE SEQUENCE [LARGE SCALE GENOMIC DNA]</scope>
    <source>
        <strain evidence="7">Kwan_BN1</strain>
    </source>
</reference>
<keyword evidence="4" id="KW-0808">Transferase</keyword>
<dbReference type="Gene3D" id="3.90.550.10">
    <property type="entry name" value="Spore Coat Polysaccharide Biosynthesis Protein SpsA, Chain A"/>
    <property type="match status" value="1"/>
</dbReference>
<evidence type="ECO:0000313" key="8">
    <source>
        <dbReference type="Proteomes" id="UP000593567"/>
    </source>
</evidence>
<dbReference type="PANTHER" id="PTHR11952:SF2">
    <property type="entry name" value="LD24639P"/>
    <property type="match status" value="1"/>
</dbReference>
<dbReference type="Pfam" id="PF01704">
    <property type="entry name" value="UDPGP"/>
    <property type="match status" value="1"/>
</dbReference>
<dbReference type="InterPro" id="IPR002618">
    <property type="entry name" value="UDPGP_fam"/>
</dbReference>
<comment type="caution">
    <text evidence="7">The sequence shown here is derived from an EMBL/GenBank/DDBJ whole genome shotgun (WGS) entry which is preliminary data.</text>
</comment>
<dbReference type="EC" id="2.7.7.23" evidence="3"/>
<evidence type="ECO:0000256" key="3">
    <source>
        <dbReference type="ARBA" id="ARBA00012457"/>
    </source>
</evidence>
<evidence type="ECO:0000256" key="6">
    <source>
        <dbReference type="ARBA" id="ARBA00048493"/>
    </source>
</evidence>
<keyword evidence="8" id="KW-1185">Reference proteome</keyword>
<sequence>MDFNSLQEKLKAAGQEHLLQFWEDLSEEERNNLANNISAVDLDAVNSYFQRTQVTKSSGETIDDAINPLEPDVCGSVIRTSNEDMEAYRNIVPYLISYLNCDVITTVGLEKIANGEVAVVLLAGGQGTRLGVDYPKGMYDVNLPSKKCLYQLQGERLGRIAEVAAQKYNKRSHIPWYIMTSEATKEKTRDYFARKNYFGLSEENVIFFEQNTLPCMSFDGKIIMDGKDKLSKAPDGNGGLYKALGGSKCWMT</sequence>
<dbReference type="SUPFAM" id="SSF53448">
    <property type="entry name" value="Nucleotide-diphospho-sugar transferases"/>
    <property type="match status" value="1"/>
</dbReference>
<dbReference type="Proteomes" id="UP000593567">
    <property type="component" value="Unassembled WGS sequence"/>
</dbReference>
<evidence type="ECO:0000256" key="4">
    <source>
        <dbReference type="ARBA" id="ARBA00022679"/>
    </source>
</evidence>
<comment type="pathway">
    <text evidence="1">Nucleotide-sugar biosynthesis; UDP-N-acetyl-alpha-D-glucosamine biosynthesis; UDP-N-acetyl-alpha-D-glucosamine from N-acetyl-alpha-D-glucosamine 1-phosphate: step 1/1.</text>
</comment>
<comment type="catalytic activity">
    <reaction evidence="6">
        <text>N-acetyl-alpha-D-glucosamine 1-phosphate + UTP + H(+) = UDP-N-acetyl-alpha-D-glucosamine + diphosphate</text>
        <dbReference type="Rhea" id="RHEA:13509"/>
        <dbReference type="ChEBI" id="CHEBI:15378"/>
        <dbReference type="ChEBI" id="CHEBI:33019"/>
        <dbReference type="ChEBI" id="CHEBI:46398"/>
        <dbReference type="ChEBI" id="CHEBI:57705"/>
        <dbReference type="ChEBI" id="CHEBI:57776"/>
        <dbReference type="EC" id="2.7.7.23"/>
    </reaction>
</comment>
<evidence type="ECO:0000313" key="7">
    <source>
        <dbReference type="EMBL" id="KAF6019250.1"/>
    </source>
</evidence>
<dbReference type="GO" id="GO:0006048">
    <property type="term" value="P:UDP-N-acetylglucosamine biosynthetic process"/>
    <property type="evidence" value="ECO:0007669"/>
    <property type="project" value="TreeGrafter"/>
</dbReference>
<proteinExistence type="inferred from homology"/>
<protein>
    <recommendedName>
        <fullName evidence="3">UDP-N-acetylglucosamine diphosphorylase</fullName>
        <ecNumber evidence="3">2.7.7.23</ecNumber>
    </recommendedName>
</protein>
<gene>
    <name evidence="7" type="ORF">EB796_022453</name>
</gene>
<comment type="similarity">
    <text evidence="2">Belongs to the UDPGP type 1 family.</text>
</comment>
<dbReference type="PANTHER" id="PTHR11952">
    <property type="entry name" value="UDP- GLUCOSE PYROPHOSPHORYLASE"/>
    <property type="match status" value="1"/>
</dbReference>
<dbReference type="InterPro" id="IPR039741">
    <property type="entry name" value="UDP-sugar_pyrophosphorylase"/>
</dbReference>
<evidence type="ECO:0000256" key="2">
    <source>
        <dbReference type="ARBA" id="ARBA00010401"/>
    </source>
</evidence>
<accession>A0A7J7IZE3</accession>
<evidence type="ECO:0000256" key="5">
    <source>
        <dbReference type="ARBA" id="ARBA00022695"/>
    </source>
</evidence>
<organism evidence="7 8">
    <name type="scientific">Bugula neritina</name>
    <name type="common">Brown bryozoan</name>
    <name type="synonym">Sertularia neritina</name>
    <dbReference type="NCBI Taxonomy" id="10212"/>
    <lineage>
        <taxon>Eukaryota</taxon>
        <taxon>Metazoa</taxon>
        <taxon>Spiralia</taxon>
        <taxon>Lophotrochozoa</taxon>
        <taxon>Bryozoa</taxon>
        <taxon>Gymnolaemata</taxon>
        <taxon>Cheilostomatida</taxon>
        <taxon>Flustrina</taxon>
        <taxon>Buguloidea</taxon>
        <taxon>Bugulidae</taxon>
        <taxon>Bugula</taxon>
    </lineage>
</organism>
<dbReference type="EMBL" id="VXIV02003247">
    <property type="protein sequence ID" value="KAF6019250.1"/>
    <property type="molecule type" value="Genomic_DNA"/>
</dbReference>
<name>A0A7J7IZE3_BUGNE</name>
<keyword evidence="5" id="KW-0548">Nucleotidyltransferase</keyword>
<dbReference type="InterPro" id="IPR029044">
    <property type="entry name" value="Nucleotide-diphossugar_trans"/>
</dbReference>
<evidence type="ECO:0000256" key="1">
    <source>
        <dbReference type="ARBA" id="ARBA00005208"/>
    </source>
</evidence>
<dbReference type="AlphaFoldDB" id="A0A7J7IZE3"/>
<dbReference type="GO" id="GO:0003977">
    <property type="term" value="F:UDP-N-acetylglucosamine diphosphorylase activity"/>
    <property type="evidence" value="ECO:0007669"/>
    <property type="project" value="UniProtKB-EC"/>
</dbReference>
<dbReference type="OrthoDB" id="532420at2759"/>